<sequence length="112" mass="12821">MNAKYSLFPIILSQFIAYIILIMNSDEGMHMEAGSWAVAVAIIGLIGSIWYRYAASKKNATLERKLHEQEQVIAAMKVALELLKSKNQQLQDQIDEYENTYHERKHGHGISR</sequence>
<keyword evidence="2" id="KW-1133">Transmembrane helix</keyword>
<feature type="transmembrane region" description="Helical" evidence="2">
    <location>
        <begin position="36"/>
        <end position="55"/>
    </location>
</feature>
<evidence type="ECO:0000256" key="1">
    <source>
        <dbReference type="SAM" id="Coils"/>
    </source>
</evidence>
<evidence type="ECO:0000313" key="6">
    <source>
        <dbReference type="Proteomes" id="UP001203972"/>
    </source>
</evidence>
<keyword evidence="2" id="KW-0812">Transmembrane</keyword>
<accession>A0AAP2UPL8</accession>
<name>A0AAP2UPL8_CLOIN</name>
<evidence type="ECO:0000256" key="2">
    <source>
        <dbReference type="SAM" id="Phobius"/>
    </source>
</evidence>
<keyword evidence="2" id="KW-0472">Membrane</keyword>
<evidence type="ECO:0000313" key="4">
    <source>
        <dbReference type="EMBL" id="QJA03999.1"/>
    </source>
</evidence>
<proteinExistence type="predicted"/>
<dbReference type="EMBL" id="JAKTMA010000028">
    <property type="protein sequence ID" value="MCR0234135.1"/>
    <property type="molecule type" value="Genomic_DNA"/>
</dbReference>
<evidence type="ECO:0000313" key="3">
    <source>
        <dbReference type="EMBL" id="MCR0234135.1"/>
    </source>
</evidence>
<organism evidence="3 6">
    <name type="scientific">Clostridium innocuum</name>
    <dbReference type="NCBI Taxonomy" id="1522"/>
    <lineage>
        <taxon>Bacteria</taxon>
        <taxon>Bacillati</taxon>
        <taxon>Bacillota</taxon>
        <taxon>Clostridia</taxon>
        <taxon>Eubacteriales</taxon>
        <taxon>Clostridiaceae</taxon>
        <taxon>Clostridium</taxon>
    </lineage>
</organism>
<reference evidence="3" key="2">
    <citation type="journal article" date="2022" name="Clin. Infect. Dis.">
        <title>Association between Clostridium innocuum and antibiotic-associated diarrhea in adults and children: A cross-sectional study and comparative genomics analysis.</title>
        <authorList>
            <person name="Cherny K.E."/>
            <person name="Muscat E.B."/>
            <person name="Balaji A."/>
            <person name="Mukherjee J."/>
            <person name="Ozer E.A."/>
            <person name="Angarone M.P."/>
            <person name="Hauser A.R."/>
            <person name="Sichel J.S."/>
            <person name="Amponsah E."/>
            <person name="Kociolek L.K."/>
        </authorList>
    </citation>
    <scope>NUCLEOTIDE SEQUENCE</scope>
    <source>
        <strain evidence="3">NU1-AC-029v</strain>
    </source>
</reference>
<dbReference type="EMBL" id="CP048838">
    <property type="protein sequence ID" value="QJA03999.1"/>
    <property type="molecule type" value="Genomic_DNA"/>
</dbReference>
<protein>
    <submittedName>
        <fullName evidence="3">Uncharacterized protein</fullName>
    </submittedName>
</protein>
<gene>
    <name evidence="4" type="ORF">G4D54_16895</name>
    <name evidence="3" type="ORF">MKC95_15280</name>
</gene>
<dbReference type="Proteomes" id="UP001203972">
    <property type="component" value="Unassembled WGS sequence"/>
</dbReference>
<keyword evidence="1" id="KW-0175">Coiled coil</keyword>
<dbReference type="AlphaFoldDB" id="A0AAP2UPL8"/>
<dbReference type="GeneID" id="61927250"/>
<dbReference type="RefSeq" id="WP_002611180.1">
    <property type="nucleotide sequence ID" value="NZ_BAAACC010000004.1"/>
</dbReference>
<evidence type="ECO:0000313" key="5">
    <source>
        <dbReference type="Proteomes" id="UP000503330"/>
    </source>
</evidence>
<feature type="transmembrane region" description="Helical" evidence="2">
    <location>
        <begin position="7"/>
        <end position="24"/>
    </location>
</feature>
<feature type="coiled-coil region" evidence="1">
    <location>
        <begin position="59"/>
        <end position="107"/>
    </location>
</feature>
<dbReference type="Proteomes" id="UP000503330">
    <property type="component" value="Chromosome"/>
</dbReference>
<reference evidence="4 5" key="1">
    <citation type="submission" date="2020-02" db="EMBL/GenBank/DDBJ databases">
        <authorList>
            <person name="Kociolek L.K."/>
            <person name="Ozer E.A."/>
        </authorList>
    </citation>
    <scope>NUCLEOTIDE SEQUENCE [LARGE SCALE GENOMIC DNA]</scope>
    <source>
        <strain evidence="4 5">ATCC 14501</strain>
    </source>
</reference>